<evidence type="ECO:0000256" key="1">
    <source>
        <dbReference type="ARBA" id="ARBA00022448"/>
    </source>
</evidence>
<accession>A0A4R8WMF1</accession>
<comment type="subcellular location">
    <subcellularLocation>
        <location evidence="11">Cell membrane</location>
        <topology evidence="11">Single-pass membrane protein</topology>
    </subcellularLocation>
</comment>
<evidence type="ECO:0000256" key="3">
    <source>
        <dbReference type="ARBA" id="ARBA00022538"/>
    </source>
</evidence>
<dbReference type="Pfam" id="PF02669">
    <property type="entry name" value="KdpC"/>
    <property type="match status" value="1"/>
</dbReference>
<dbReference type="AlphaFoldDB" id="A0A4R8WMF1"/>
<organism evidence="13 14">
    <name type="scientific">Cryobacterium algoritolerans</name>
    <dbReference type="NCBI Taxonomy" id="1259184"/>
    <lineage>
        <taxon>Bacteria</taxon>
        <taxon>Bacillati</taxon>
        <taxon>Actinomycetota</taxon>
        <taxon>Actinomycetes</taxon>
        <taxon>Micrococcales</taxon>
        <taxon>Microbacteriaceae</taxon>
        <taxon>Cryobacterium</taxon>
    </lineage>
</organism>
<comment type="similarity">
    <text evidence="11">Belongs to the KdpC family.</text>
</comment>
<keyword evidence="14" id="KW-1185">Reference proteome</keyword>
<keyword evidence="4 11" id="KW-0812">Transmembrane</keyword>
<proteinExistence type="inferred from homology"/>
<dbReference type="PANTHER" id="PTHR30042">
    <property type="entry name" value="POTASSIUM-TRANSPORTING ATPASE C CHAIN"/>
    <property type="match status" value="1"/>
</dbReference>
<evidence type="ECO:0000313" key="13">
    <source>
        <dbReference type="EMBL" id="TFC12509.1"/>
    </source>
</evidence>
<gene>
    <name evidence="11 13" type="primary">kdpC</name>
    <name evidence="13" type="ORF">E3O19_12855</name>
</gene>
<sequence>MSSRRTATQRYGVAFRAMLVFTAVLGLAYPLTITLIGQLALPAQANGSLVTVETKTGGPETVGSALIGQSFTDAEGTPLPEWFQPRPSAAGDGYDAAASSGSNWGPENPDLIQAITERKKAIAESDGARAEHIPADALTASASGLDPHISPAYARLQVSRIAQERGLPEADVSALVESNIQGRDLGYLGDPTVNVLELNIALAGLKG</sequence>
<evidence type="ECO:0000256" key="7">
    <source>
        <dbReference type="ARBA" id="ARBA00022958"/>
    </source>
</evidence>
<comment type="caution">
    <text evidence="13">The sequence shown here is derived from an EMBL/GenBank/DDBJ whole genome shotgun (WGS) entry which is preliminary data.</text>
</comment>
<evidence type="ECO:0000256" key="4">
    <source>
        <dbReference type="ARBA" id="ARBA00022692"/>
    </source>
</evidence>
<dbReference type="PIRSF" id="PIRSF001296">
    <property type="entry name" value="K_ATPase_KdpC"/>
    <property type="match status" value="1"/>
</dbReference>
<feature type="transmembrane region" description="Helical" evidence="11">
    <location>
        <begin position="12"/>
        <end position="31"/>
    </location>
</feature>
<dbReference type="RefSeq" id="WP_134568201.1">
    <property type="nucleotide sequence ID" value="NZ_SOFP01000059.1"/>
</dbReference>
<dbReference type="GO" id="GO:0005524">
    <property type="term" value="F:ATP binding"/>
    <property type="evidence" value="ECO:0007669"/>
    <property type="project" value="UniProtKB-UniRule"/>
</dbReference>
<evidence type="ECO:0000256" key="5">
    <source>
        <dbReference type="ARBA" id="ARBA00022741"/>
    </source>
</evidence>
<keyword evidence="8 11" id="KW-1133">Transmembrane helix</keyword>
<evidence type="ECO:0000256" key="12">
    <source>
        <dbReference type="SAM" id="MobiDB-lite"/>
    </source>
</evidence>
<dbReference type="HAMAP" id="MF_00276">
    <property type="entry name" value="KdpC"/>
    <property type="match status" value="1"/>
</dbReference>
<dbReference type="GO" id="GO:0005886">
    <property type="term" value="C:plasma membrane"/>
    <property type="evidence" value="ECO:0007669"/>
    <property type="project" value="UniProtKB-SubCell"/>
</dbReference>
<comment type="subunit">
    <text evidence="11">The system is composed of three essential subunits: KdpA, KdpB and KdpC.</text>
</comment>
<name>A0A4R8WMF1_9MICO</name>
<keyword evidence="2 11" id="KW-1003">Cell membrane</keyword>
<dbReference type="EMBL" id="SOFP01000059">
    <property type="protein sequence ID" value="TFC12509.1"/>
    <property type="molecule type" value="Genomic_DNA"/>
</dbReference>
<keyword evidence="5 11" id="KW-0547">Nucleotide-binding</keyword>
<dbReference type="PANTHER" id="PTHR30042:SF2">
    <property type="entry name" value="POTASSIUM-TRANSPORTING ATPASE KDPC SUBUNIT"/>
    <property type="match status" value="1"/>
</dbReference>
<reference evidence="13 14" key="1">
    <citation type="submission" date="2019-03" db="EMBL/GenBank/DDBJ databases">
        <title>Genomics of glacier-inhabiting Cryobacterium strains.</title>
        <authorList>
            <person name="Liu Q."/>
            <person name="Xin Y.-H."/>
        </authorList>
    </citation>
    <scope>NUCLEOTIDE SEQUENCE [LARGE SCALE GENOMIC DNA]</scope>
    <source>
        <strain evidence="13 14">MDT1-3</strain>
    </source>
</reference>
<keyword evidence="3 11" id="KW-0633">Potassium transport</keyword>
<feature type="compositionally biased region" description="Low complexity" evidence="12">
    <location>
        <begin position="88"/>
        <end position="102"/>
    </location>
</feature>
<keyword evidence="9 11" id="KW-0406">Ion transport</keyword>
<evidence type="ECO:0000256" key="2">
    <source>
        <dbReference type="ARBA" id="ARBA00022475"/>
    </source>
</evidence>
<dbReference type="InterPro" id="IPR003820">
    <property type="entry name" value="KdpC"/>
</dbReference>
<evidence type="ECO:0000313" key="14">
    <source>
        <dbReference type="Proteomes" id="UP000298412"/>
    </source>
</evidence>
<evidence type="ECO:0000256" key="8">
    <source>
        <dbReference type="ARBA" id="ARBA00022989"/>
    </source>
</evidence>
<evidence type="ECO:0000256" key="6">
    <source>
        <dbReference type="ARBA" id="ARBA00022840"/>
    </source>
</evidence>
<comment type="function">
    <text evidence="11">Part of the high-affinity ATP-driven potassium transport (or Kdp) system, which catalyzes the hydrolysis of ATP coupled with the electrogenic transport of potassium into the cytoplasm. This subunit acts as a catalytic chaperone that increases the ATP-binding affinity of the ATP-hydrolyzing subunit KdpB by the formation of a transient KdpB/KdpC/ATP ternary complex.</text>
</comment>
<dbReference type="GO" id="GO:0008556">
    <property type="term" value="F:P-type potassium transmembrane transporter activity"/>
    <property type="evidence" value="ECO:0007669"/>
    <property type="project" value="InterPro"/>
</dbReference>
<keyword evidence="10 11" id="KW-0472">Membrane</keyword>
<evidence type="ECO:0000256" key="11">
    <source>
        <dbReference type="HAMAP-Rule" id="MF_00276"/>
    </source>
</evidence>
<feature type="region of interest" description="Disordered" evidence="12">
    <location>
        <begin position="85"/>
        <end position="107"/>
    </location>
</feature>
<dbReference type="OrthoDB" id="9788285at2"/>
<keyword evidence="6 11" id="KW-0067">ATP-binding</keyword>
<dbReference type="NCBIfam" id="NF001454">
    <property type="entry name" value="PRK00315.1"/>
    <property type="match status" value="1"/>
</dbReference>
<evidence type="ECO:0000256" key="10">
    <source>
        <dbReference type="ARBA" id="ARBA00023136"/>
    </source>
</evidence>
<dbReference type="Proteomes" id="UP000298412">
    <property type="component" value="Unassembled WGS sequence"/>
</dbReference>
<dbReference type="NCBIfam" id="TIGR00681">
    <property type="entry name" value="kdpC"/>
    <property type="match status" value="1"/>
</dbReference>
<keyword evidence="7 11" id="KW-0630">Potassium</keyword>
<protein>
    <recommendedName>
        <fullName evidence="11">Potassium-transporting ATPase KdpC subunit</fullName>
    </recommendedName>
    <alternativeName>
        <fullName evidence="11">ATP phosphohydrolase [potassium-transporting] C chain</fullName>
    </alternativeName>
    <alternativeName>
        <fullName evidence="11">Potassium-binding and translocating subunit C</fullName>
    </alternativeName>
    <alternativeName>
        <fullName evidence="11">Potassium-translocating ATPase C chain</fullName>
    </alternativeName>
</protein>
<evidence type="ECO:0000256" key="9">
    <source>
        <dbReference type="ARBA" id="ARBA00023065"/>
    </source>
</evidence>
<keyword evidence="1 11" id="KW-0813">Transport</keyword>